<dbReference type="GO" id="GO:0016787">
    <property type="term" value="F:hydrolase activity"/>
    <property type="evidence" value="ECO:0007669"/>
    <property type="project" value="UniProtKB-KW"/>
</dbReference>
<proteinExistence type="predicted"/>
<dbReference type="InterPro" id="IPR029058">
    <property type="entry name" value="AB_hydrolase_fold"/>
</dbReference>
<organism evidence="2 3">
    <name type="scientific">Mycolicibacterium duvalii</name>
    <dbReference type="NCBI Taxonomy" id="39688"/>
    <lineage>
        <taxon>Bacteria</taxon>
        <taxon>Bacillati</taxon>
        <taxon>Actinomycetota</taxon>
        <taxon>Actinomycetes</taxon>
        <taxon>Mycobacteriales</taxon>
        <taxon>Mycobacteriaceae</taxon>
        <taxon>Mycolicibacterium</taxon>
    </lineage>
</organism>
<protein>
    <submittedName>
        <fullName evidence="2">Alpha/beta hydrolase</fullName>
    </submittedName>
</protein>
<dbReference type="EMBL" id="AP022563">
    <property type="protein sequence ID" value="BBX18464.1"/>
    <property type="molecule type" value="Genomic_DNA"/>
</dbReference>
<reference evidence="2 3" key="1">
    <citation type="journal article" date="2019" name="Emerg. Microbes Infect.">
        <title>Comprehensive subspecies identification of 175 nontuberculous mycobacteria species based on 7547 genomic profiles.</title>
        <authorList>
            <person name="Matsumoto Y."/>
            <person name="Kinjo T."/>
            <person name="Motooka D."/>
            <person name="Nabeya D."/>
            <person name="Jung N."/>
            <person name="Uechi K."/>
            <person name="Horii T."/>
            <person name="Iida T."/>
            <person name="Fujita J."/>
            <person name="Nakamura S."/>
        </authorList>
    </citation>
    <scope>NUCLEOTIDE SEQUENCE [LARGE SCALE GENOMIC DNA]</scope>
    <source>
        <strain evidence="2 3">JCM 6396</strain>
    </source>
</reference>
<gene>
    <name evidence="2" type="ORF">MDUV_33240</name>
</gene>
<feature type="region of interest" description="Disordered" evidence="1">
    <location>
        <begin position="1"/>
        <end position="40"/>
    </location>
</feature>
<evidence type="ECO:0000313" key="2">
    <source>
        <dbReference type="EMBL" id="BBX18464.1"/>
    </source>
</evidence>
<dbReference type="PANTHER" id="PTHR13617">
    <property type="entry name" value="PROTEIN ABHD18"/>
    <property type="match status" value="1"/>
</dbReference>
<dbReference type="PANTHER" id="PTHR13617:SF14">
    <property type="entry name" value="PROTEIN ABHD18"/>
    <property type="match status" value="1"/>
</dbReference>
<dbReference type="Gene3D" id="3.40.50.1820">
    <property type="entry name" value="alpha/beta hydrolase"/>
    <property type="match status" value="1"/>
</dbReference>
<dbReference type="SUPFAM" id="SSF53474">
    <property type="entry name" value="alpha/beta-Hydrolases"/>
    <property type="match status" value="1"/>
</dbReference>
<name>A0A7I7K4E8_9MYCO</name>
<keyword evidence="2" id="KW-0378">Hydrolase</keyword>
<feature type="compositionally biased region" description="Polar residues" evidence="1">
    <location>
        <begin position="14"/>
        <end position="24"/>
    </location>
</feature>
<accession>A0A7I7K4E8</accession>
<dbReference type="KEGG" id="mdu:MDUV_33240"/>
<dbReference type="Proteomes" id="UP000467006">
    <property type="component" value="Chromosome"/>
</dbReference>
<dbReference type="AlphaFoldDB" id="A0A7I7K4E8"/>
<evidence type="ECO:0000313" key="3">
    <source>
        <dbReference type="Proteomes" id="UP000467006"/>
    </source>
</evidence>
<evidence type="ECO:0000256" key="1">
    <source>
        <dbReference type="SAM" id="MobiDB-lite"/>
    </source>
</evidence>
<keyword evidence="3" id="KW-1185">Reference proteome</keyword>
<sequence length="438" mass="48115">MVTKASHRGAAPGTTVTDVGSNESPADRPPQRSVVDRLPGAAPLRNAVAPLARTGNYYARSWRDYLDGGHDDMPIARPTMALAAEALRDEVVLLGLRARRPLSDPTAFGRIHDEVVAALEFYGNRGWLDRPEAFFAPPGPLNDVAVVPVRRRNRAYARLRWESSFHPLPGEPGGDRWLGYQANTRGYGLLLRHAEPRPWLVCIHGTEMGRAGLDLAIFRAWYLHEKLGLNIVLPVLPMHGPRARELPKAAVFPGEDILDDIHATAQSVWDVRGLLSWIRREQPGAAIGLYGLSLGGFIAALVASLDVDLRCAILGVPVADLIDLLGRHSGLARDDPRWQTLDLAAPLGRMISPLSLTPRVPPAGRFIYAGLADQVVHPREQVSRLWEHWGRPDIEWYRGGHTGFFQSRPVHRFVTAALIQSGLVAGEAGSELPDRRTG</sequence>